<name>A0ABY5LB57_9SPHN</name>
<keyword evidence="2" id="KW-0858">Xylan degradation</keyword>
<organism evidence="8 9">
    <name type="scientific">Sphingomonas qomolangmaensis</name>
    <dbReference type="NCBI Taxonomy" id="2918765"/>
    <lineage>
        <taxon>Bacteria</taxon>
        <taxon>Pseudomonadati</taxon>
        <taxon>Pseudomonadota</taxon>
        <taxon>Alphaproteobacteria</taxon>
        <taxon>Sphingomonadales</taxon>
        <taxon>Sphingomonadaceae</taxon>
        <taxon>Sphingomonas</taxon>
    </lineage>
</organism>
<evidence type="ECO:0000256" key="6">
    <source>
        <dbReference type="RuleBase" id="RU361187"/>
    </source>
</evidence>
<comment type="similarity">
    <text evidence="1 6">Belongs to the glycosyl hydrolase 43 family.</text>
</comment>
<sequence length="323" mass="35322">MKHRFLPLALLCGLSLATAASADNPQLQGADPHAVMIGDELWIFPTGGPGGSWAADRFGAFSSRDLKTWKPRGELIRRDQIKWIGDDGAPEHFLWAPGVATKGGKWYLYFSVGPQNPTPSRIGVAVADQPQGPYRDSGRPLVTGGKGFEAIDPHVFTDARSGISYLYAGGSSGATLRVWEMGADMISLKREVKVAQPRMFTEGAFMHERRGTYYLSYSHGRFNADDYSVHYSTASSPTGPWRYRGRILGSDARHKGPGHHSFVKTPAGEDLIVYHRWENPAGPPPFSGERQVAIDRVSYARDGRILPIVMTDGAAAPTLKVAR</sequence>
<feature type="signal peptide" evidence="7">
    <location>
        <begin position="1"/>
        <end position="22"/>
    </location>
</feature>
<dbReference type="SUPFAM" id="SSF75005">
    <property type="entry name" value="Arabinanase/levansucrase/invertase"/>
    <property type="match status" value="1"/>
</dbReference>
<feature type="chain" id="PRO_5045582953" evidence="7">
    <location>
        <begin position="23"/>
        <end position="323"/>
    </location>
</feature>
<evidence type="ECO:0000256" key="1">
    <source>
        <dbReference type="ARBA" id="ARBA00009865"/>
    </source>
</evidence>
<dbReference type="InterPro" id="IPR052176">
    <property type="entry name" value="Glycosyl_Hydrlase_43_Enz"/>
</dbReference>
<evidence type="ECO:0000256" key="2">
    <source>
        <dbReference type="ARBA" id="ARBA00022651"/>
    </source>
</evidence>
<evidence type="ECO:0000256" key="7">
    <source>
        <dbReference type="SAM" id="SignalP"/>
    </source>
</evidence>
<keyword evidence="3 6" id="KW-0378">Hydrolase</keyword>
<evidence type="ECO:0000256" key="3">
    <source>
        <dbReference type="ARBA" id="ARBA00022801"/>
    </source>
</evidence>
<dbReference type="Pfam" id="PF04616">
    <property type="entry name" value="Glyco_hydro_43"/>
    <property type="match status" value="1"/>
</dbReference>
<dbReference type="RefSeq" id="WP_256507832.1">
    <property type="nucleotide sequence ID" value="NZ_CP101740.1"/>
</dbReference>
<reference evidence="8" key="1">
    <citation type="submission" date="2022-07" db="EMBL/GenBank/DDBJ databases">
        <title>Sphingomonas sp. nov., a novel bacterium isolated from the north slope of the Mount Everest.</title>
        <authorList>
            <person name="Cui X."/>
            <person name="Liu Y."/>
        </authorList>
    </citation>
    <scope>NUCLEOTIDE SEQUENCE</scope>
    <source>
        <strain evidence="8">S5-59</strain>
    </source>
</reference>
<keyword evidence="7" id="KW-0732">Signal</keyword>
<gene>
    <name evidence="8" type="ORF">NMP03_07360</name>
</gene>
<accession>A0ABY5LB57</accession>
<dbReference type="PANTHER" id="PTHR43772:SF2">
    <property type="entry name" value="PUTATIVE (AFU_ORTHOLOGUE AFUA_2G04480)-RELATED"/>
    <property type="match status" value="1"/>
</dbReference>
<dbReference type="PANTHER" id="PTHR43772">
    <property type="entry name" value="ENDO-1,4-BETA-XYLANASE"/>
    <property type="match status" value="1"/>
</dbReference>
<dbReference type="InterPro" id="IPR023296">
    <property type="entry name" value="Glyco_hydro_beta-prop_sf"/>
</dbReference>
<dbReference type="InterPro" id="IPR006710">
    <property type="entry name" value="Glyco_hydro_43"/>
</dbReference>
<dbReference type="Gene3D" id="2.115.10.20">
    <property type="entry name" value="Glycosyl hydrolase domain, family 43"/>
    <property type="match status" value="1"/>
</dbReference>
<dbReference type="Proteomes" id="UP001058533">
    <property type="component" value="Chromosome"/>
</dbReference>
<keyword evidence="5 6" id="KW-0326">Glycosidase</keyword>
<evidence type="ECO:0000313" key="9">
    <source>
        <dbReference type="Proteomes" id="UP001058533"/>
    </source>
</evidence>
<evidence type="ECO:0000256" key="4">
    <source>
        <dbReference type="ARBA" id="ARBA00023277"/>
    </source>
</evidence>
<dbReference type="EMBL" id="CP101740">
    <property type="protein sequence ID" value="UUL83997.1"/>
    <property type="molecule type" value="Genomic_DNA"/>
</dbReference>
<evidence type="ECO:0000256" key="5">
    <source>
        <dbReference type="ARBA" id="ARBA00023295"/>
    </source>
</evidence>
<keyword evidence="9" id="KW-1185">Reference proteome</keyword>
<dbReference type="CDD" id="cd09004">
    <property type="entry name" value="GH43_bXyl-like"/>
    <property type="match status" value="1"/>
</dbReference>
<keyword evidence="2" id="KW-0624">Polysaccharide degradation</keyword>
<keyword evidence="4" id="KW-0119">Carbohydrate metabolism</keyword>
<evidence type="ECO:0000313" key="8">
    <source>
        <dbReference type="EMBL" id="UUL83997.1"/>
    </source>
</evidence>
<protein>
    <submittedName>
        <fullName evidence="8">Family 43 glycosylhydrolase</fullName>
    </submittedName>
</protein>
<proteinExistence type="inferred from homology"/>